<dbReference type="AlphaFoldDB" id="A0A0E3M8H3"/>
<evidence type="ECO:0000259" key="2">
    <source>
        <dbReference type="Pfam" id="PF12571"/>
    </source>
</evidence>
<name>A0A0E3M8H3_CLOSL</name>
<sequence>MEEQFYSILTKVGKAKIVNASALGTKVNFTTFALGDGGGNYYNPIEDQTTLKNQVWSGPVNNLNIDKSNNNWIVAEVLIPAYIGNFMIREAGILDDEGNLLVIGKYPETYKPIASNGSTKDLTIRMILEVSNTAAVTLKVDQGVMLAHKEDVEVVQKQVESLQKQVDDEKNAAVFTNIYTKFTAEEDNIEHIPIGHANFNPEQDILNVKFLNEILTKEVNYNINSDNLSIDLIDWVLEKDETIYFETIKKCTSIVSESDGSLLEENSVNESKLSKSLQNKINKEIKAEDIKSNDGVNLEKVKEDFTSHLADNTTQFNNVMQQINDLKQYSTLKLNKDVNGKFTTIQLKRKDGTLILKSVLSGGVSPNYNTRTETEYKADGITVIATRVYTLTYDSDGKIISEVLQ</sequence>
<accession>A0A0E3M8H3</accession>
<dbReference type="PANTHER" id="PTHR35191:SF1">
    <property type="entry name" value="PROPHAGE SIDE TAIL FIBER PROTEIN HOMOLOG STFQ-RELATED"/>
    <property type="match status" value="1"/>
</dbReference>
<dbReference type="Pfam" id="PF12571">
    <property type="entry name" value="Phage_tail_fib"/>
    <property type="match status" value="1"/>
</dbReference>
<proteinExistence type="predicted"/>
<dbReference type="Proteomes" id="UP000033115">
    <property type="component" value="Chromosome"/>
</dbReference>
<dbReference type="InterPro" id="IPR051934">
    <property type="entry name" value="Phage_Tail_Fiber_Structural"/>
</dbReference>
<dbReference type="InterPro" id="IPR022225">
    <property type="entry name" value="Phage_tail_fibre_N"/>
</dbReference>
<evidence type="ECO:0000313" key="3">
    <source>
        <dbReference type="EMBL" id="AKA69828.1"/>
    </source>
</evidence>
<protein>
    <submittedName>
        <fullName evidence="3">Putative phage tail fiber protein</fullName>
    </submittedName>
</protein>
<dbReference type="PANTHER" id="PTHR35191">
    <property type="entry name" value="PROPHAGE SIDE TAIL FIBER PROTEIN HOMOLOG STFQ-RELATED"/>
    <property type="match status" value="1"/>
</dbReference>
<dbReference type="HOGENOM" id="CLU_008928_13_4_9"/>
<feature type="coiled-coil region" evidence="1">
    <location>
        <begin position="145"/>
        <end position="172"/>
    </location>
</feature>
<keyword evidence="4" id="KW-1185">Reference proteome</keyword>
<gene>
    <name evidence="3" type="ORF">CSCA_2703</name>
</gene>
<dbReference type="EMBL" id="CP009933">
    <property type="protein sequence ID" value="AKA69828.1"/>
    <property type="molecule type" value="Genomic_DNA"/>
</dbReference>
<evidence type="ECO:0000256" key="1">
    <source>
        <dbReference type="SAM" id="Coils"/>
    </source>
</evidence>
<dbReference type="STRING" id="1548.CSCA_2703"/>
<dbReference type="RefSeq" id="WP_029161577.1">
    <property type="nucleotide sequence ID" value="NZ_CP009933.1"/>
</dbReference>
<organism evidence="3 4">
    <name type="scientific">Clostridium scatologenes</name>
    <dbReference type="NCBI Taxonomy" id="1548"/>
    <lineage>
        <taxon>Bacteria</taxon>
        <taxon>Bacillati</taxon>
        <taxon>Bacillota</taxon>
        <taxon>Clostridia</taxon>
        <taxon>Eubacteriales</taxon>
        <taxon>Clostridiaceae</taxon>
        <taxon>Clostridium</taxon>
    </lineage>
</organism>
<keyword evidence="1" id="KW-0175">Coiled coil</keyword>
<reference evidence="3 4" key="1">
    <citation type="journal article" date="2015" name="J. Biotechnol.">
        <title>Complete genome sequence of a malodorant-producing acetogen, Clostridium scatologenes ATCC 25775(T).</title>
        <authorList>
            <person name="Zhu Z."/>
            <person name="Guo T."/>
            <person name="Zheng H."/>
            <person name="Song T."/>
            <person name="Ouyang P."/>
            <person name="Xie J."/>
        </authorList>
    </citation>
    <scope>NUCLEOTIDE SEQUENCE [LARGE SCALE GENOMIC DNA]</scope>
    <source>
        <strain evidence="3 4">ATCC 25775</strain>
    </source>
</reference>
<evidence type="ECO:0000313" key="4">
    <source>
        <dbReference type="Proteomes" id="UP000033115"/>
    </source>
</evidence>
<dbReference type="KEGG" id="csq:CSCA_2703"/>
<feature type="domain" description="Phage tail fibre protein N-terminal" evidence="2">
    <location>
        <begin position="1"/>
        <end position="149"/>
    </location>
</feature>